<evidence type="ECO:0000313" key="3">
    <source>
        <dbReference type="EMBL" id="KAI7743318.1"/>
    </source>
</evidence>
<dbReference type="Proteomes" id="UP001206925">
    <property type="component" value="Unassembled WGS sequence"/>
</dbReference>
<dbReference type="PROSITE" id="PS50076">
    <property type="entry name" value="DNAJ_2"/>
    <property type="match status" value="1"/>
</dbReference>
<dbReference type="InterPro" id="IPR036869">
    <property type="entry name" value="J_dom_sf"/>
</dbReference>
<comment type="caution">
    <text evidence="3">The sequence shown here is derived from an EMBL/GenBank/DDBJ whole genome shotgun (WGS) entry which is preliminary data.</text>
</comment>
<gene>
    <name evidence="3" type="ORF">M8C21_025828</name>
</gene>
<dbReference type="PANTHER" id="PTHR45089">
    <property type="entry name" value="DNAJ HEAT SHOCK AMINO-TERMINAL DOMAIN PROTEIN-RELATED"/>
    <property type="match status" value="1"/>
</dbReference>
<dbReference type="Pfam" id="PF11926">
    <property type="entry name" value="DUF3444"/>
    <property type="match status" value="2"/>
</dbReference>
<sequence>MDCNNDEARRGKEVAEEKMVKQDFEGARKIALKAKQLFPELDNISQIIAVCDVHCSAQKNIYGGGKNLYAILQVENLADETTIRKQYRKLALLLHPDKNKFPGAEAAFKLIGEANMILSDKEKRLVYDVKYREPTKTAVTKVHNRQGNQTSNAGQNKFKNGSSTKSNGLDKAQRSTSNTNIRFSFWTYCPFCTIKYEYNIEYVNRALRCQNCSKLFIAYDIGAQGGVRPGFVNEKTQRANLGSKPVSQQKETGKQEKAKVNKHEGVKKSNVDVQKPMETKTAKDTNKKRGRKTREESNESSYDESEAAGGKVSGGFGANSADQRRSSRQKQHVSYQEDGDDEFSPQKRSQPKKSSNDVEDINEERVSGGENTSDVSMPNGKHKAKEEEAMSPDNLSESDSEPELVDCPDQEFCNFDKNKEGHCFAVDQIWACYDSVDGMPRFYAQIRKVYSSEFRLRFTWLESEPKDDLEIKWVEEGLPVACGEFVCGEAEETRDRLMFSHQVVYTKKGGSKVSYAVSPQKGETWALYKDWDIKWSLDPESHKKFKFDIVEILSVRDDCITVAFLLKVKGFASVFQRGIWAGVAEHTIPSNERFRFSHRIPSAQLNGTERAGVPTGSFELDMASLPSDLEDYCYYYSNNVNTPKKNMNGLDNDLHKLRRSPRGLKSPKQENADPCPMPNVGSVNVNDGQNSSSACGLQVNHNFRSESPDKLIFKFQIGQIWAFWERAKGTCLQYAQIKQIEYESLRLHVSLLNPYNKPGSGYSACGLFKVSPGKPKILAVDSFSHIVKADVCGKKIFNIQPWEQQIWALCKSQDAGECEIVEVVGTDEVSIKVMSLTRVSGSKLVFKASGTQSSTGKIVVIPRVELNRFSRQIPAFYFTDDCLRGCWELDPAAVTGLQLLEPNQC</sequence>
<dbReference type="AlphaFoldDB" id="A0AAD5CK54"/>
<proteinExistence type="predicted"/>
<accession>A0AAD5CK54</accession>
<dbReference type="EMBL" id="JAMZMK010007745">
    <property type="protein sequence ID" value="KAI7743318.1"/>
    <property type="molecule type" value="Genomic_DNA"/>
</dbReference>
<dbReference type="Gene3D" id="1.10.287.110">
    <property type="entry name" value="DnaJ domain"/>
    <property type="match status" value="1"/>
</dbReference>
<dbReference type="CDD" id="cd06257">
    <property type="entry name" value="DnaJ"/>
    <property type="match status" value="1"/>
</dbReference>
<protein>
    <recommendedName>
        <fullName evidence="2">J domain-containing protein</fullName>
    </recommendedName>
</protein>
<feature type="region of interest" description="Disordered" evidence="1">
    <location>
        <begin position="237"/>
        <end position="403"/>
    </location>
</feature>
<organism evidence="3 4">
    <name type="scientific">Ambrosia artemisiifolia</name>
    <name type="common">Common ragweed</name>
    <dbReference type="NCBI Taxonomy" id="4212"/>
    <lineage>
        <taxon>Eukaryota</taxon>
        <taxon>Viridiplantae</taxon>
        <taxon>Streptophyta</taxon>
        <taxon>Embryophyta</taxon>
        <taxon>Tracheophyta</taxon>
        <taxon>Spermatophyta</taxon>
        <taxon>Magnoliopsida</taxon>
        <taxon>eudicotyledons</taxon>
        <taxon>Gunneridae</taxon>
        <taxon>Pentapetalae</taxon>
        <taxon>asterids</taxon>
        <taxon>campanulids</taxon>
        <taxon>Asterales</taxon>
        <taxon>Asteraceae</taxon>
        <taxon>Asteroideae</taxon>
        <taxon>Heliantheae alliance</taxon>
        <taxon>Heliantheae</taxon>
        <taxon>Ambrosia</taxon>
    </lineage>
</organism>
<feature type="region of interest" description="Disordered" evidence="1">
    <location>
        <begin position="140"/>
        <end position="174"/>
    </location>
</feature>
<feature type="compositionally biased region" description="Polar residues" evidence="1">
    <location>
        <begin position="145"/>
        <end position="167"/>
    </location>
</feature>
<keyword evidence="4" id="KW-1185">Reference proteome</keyword>
<dbReference type="InterPro" id="IPR001623">
    <property type="entry name" value="DnaJ_domain"/>
</dbReference>
<dbReference type="SUPFAM" id="SSF46565">
    <property type="entry name" value="Chaperone J-domain"/>
    <property type="match status" value="1"/>
</dbReference>
<dbReference type="Pfam" id="PF00226">
    <property type="entry name" value="DnaJ"/>
    <property type="match status" value="1"/>
</dbReference>
<evidence type="ECO:0000256" key="1">
    <source>
        <dbReference type="SAM" id="MobiDB-lite"/>
    </source>
</evidence>
<evidence type="ECO:0000259" key="2">
    <source>
        <dbReference type="PROSITE" id="PS50076"/>
    </source>
</evidence>
<evidence type="ECO:0000313" key="4">
    <source>
        <dbReference type="Proteomes" id="UP001206925"/>
    </source>
</evidence>
<reference evidence="3" key="1">
    <citation type="submission" date="2022-06" db="EMBL/GenBank/DDBJ databases">
        <title>Uncovering the hologenomic basis of an extraordinary plant invasion.</title>
        <authorList>
            <person name="Bieker V.C."/>
            <person name="Martin M.D."/>
            <person name="Gilbert T."/>
            <person name="Hodgins K."/>
            <person name="Battlay P."/>
            <person name="Petersen B."/>
            <person name="Wilson J."/>
        </authorList>
    </citation>
    <scope>NUCLEOTIDE SEQUENCE</scope>
    <source>
        <strain evidence="3">AA19_3_7</strain>
        <tissue evidence="3">Leaf</tissue>
    </source>
</reference>
<feature type="compositionally biased region" description="Basic and acidic residues" evidence="1">
    <location>
        <begin position="251"/>
        <end position="297"/>
    </location>
</feature>
<feature type="domain" description="J" evidence="2">
    <location>
        <begin position="67"/>
        <end position="131"/>
    </location>
</feature>
<dbReference type="SMART" id="SM00271">
    <property type="entry name" value="DnaJ"/>
    <property type="match status" value="1"/>
</dbReference>
<dbReference type="PRINTS" id="PR00625">
    <property type="entry name" value="JDOMAIN"/>
</dbReference>
<dbReference type="PANTHER" id="PTHR45089:SF58">
    <property type="entry name" value="DNAJ DOMAIN, CHAPERONE J-DOMAIN SUPERFAMILY"/>
    <property type="match status" value="1"/>
</dbReference>
<name>A0AAD5CK54_AMBAR</name>
<dbReference type="InterPro" id="IPR024593">
    <property type="entry name" value="DUF3444"/>
</dbReference>